<protein>
    <submittedName>
        <fullName evidence="1">Uncharacterized protein</fullName>
    </submittedName>
</protein>
<sequence length="127" mass="14163">MANNQIKENTNEYLKLQIALSDESPGRLIELQRYINKQKIEGVVYAEMLQPTVKTGQMGIGINMNSIAATINVLEGSILELLNCLQKYVDNYTTNITVTTKEGIVIEITHGRSLKPEQLSSILKALK</sequence>
<evidence type="ECO:0000313" key="2">
    <source>
        <dbReference type="Proteomes" id="UP000014174"/>
    </source>
</evidence>
<comment type="caution">
    <text evidence="1">The sequence shown here is derived from an EMBL/GenBank/DDBJ whole genome shotgun (WGS) entry which is preliminary data.</text>
</comment>
<evidence type="ECO:0000313" key="1">
    <source>
        <dbReference type="EMBL" id="EOR94358.1"/>
    </source>
</evidence>
<dbReference type="RefSeq" id="WP_016195671.1">
    <property type="nucleotide sequence ID" value="NZ_AQPN01000086.1"/>
</dbReference>
<proteinExistence type="predicted"/>
<keyword evidence="2" id="KW-1185">Reference proteome</keyword>
<organism evidence="1 2">
    <name type="scientific">Arcticibacter svalbardensis MN12-7</name>
    <dbReference type="NCBI Taxonomy" id="1150600"/>
    <lineage>
        <taxon>Bacteria</taxon>
        <taxon>Pseudomonadati</taxon>
        <taxon>Bacteroidota</taxon>
        <taxon>Sphingobacteriia</taxon>
        <taxon>Sphingobacteriales</taxon>
        <taxon>Sphingobacteriaceae</taxon>
        <taxon>Arcticibacter</taxon>
    </lineage>
</organism>
<dbReference type="Proteomes" id="UP000014174">
    <property type="component" value="Unassembled WGS sequence"/>
</dbReference>
<dbReference type="OrthoDB" id="1494721at2"/>
<name>R9GRN1_9SPHI</name>
<gene>
    <name evidence="1" type="ORF">ADIARSV_2440</name>
</gene>
<accession>R9GRN1</accession>
<dbReference type="AlphaFoldDB" id="R9GRN1"/>
<reference evidence="1 2" key="1">
    <citation type="journal article" date="2013" name="Genome Announc.">
        <title>Draft Genome Sequence of Arcticibacter svalbardensis Strain MN12-7T, a Member of the Family Sphingobacteriaceae Isolated from an Arctic Soil Sample.</title>
        <authorList>
            <person name="Shivaji S."/>
            <person name="Ara S."/>
            <person name="Prasad S."/>
            <person name="Manasa B.P."/>
            <person name="Begum Z."/>
            <person name="Singh A."/>
            <person name="Kumar Pinnaka A."/>
        </authorList>
    </citation>
    <scope>NUCLEOTIDE SEQUENCE [LARGE SCALE GENOMIC DNA]</scope>
    <source>
        <strain evidence="1 2">MN12-7</strain>
    </source>
</reference>
<dbReference type="EMBL" id="AQPN01000086">
    <property type="protein sequence ID" value="EOR94358.1"/>
    <property type="molecule type" value="Genomic_DNA"/>
</dbReference>